<proteinExistence type="predicted"/>
<sequence length="473" mass="51540">MEKRTSAWALSLEMTGGASGLVGAAGVPLLRLLADRSGLRGRLSKALVKPGFLPGHDRGQVLVDVAVGLALGAVSLTGTMREIEQAGAVLGTTASAVTAWRTLDNLDDAALEKIARARAAHRRLIWQRLAARPQGFPWIEVAGQLWDGWVVVDVDASLVECHSDKEGAAATYKKHLFGLHPLIATIANTGEIPVSYLRKGNAGSNTVADHLKVLTEAVEHIPPRHRKKIIFRVDGAGASKDLLAWIKATAAEHGYDWRYSVGFDVTEPVRIAIAKVPKNAWAAALTPDGELRPGAQVAEITKLLDLADGWPDGMRLLARTEPLHPRHHKQASAIEKQRGQRFQVVAHDLPGHHYPRLDAFTRNHAGVESAIKDAKNLGLRRFPFFKMAANQAWCVAVMLAAELLAWLRLLALDHHATLSKASPATLHDTLLNVPARLARRARKRLIRLPDDHPHATNLILAWTKIRALATQPP</sequence>
<protein>
    <submittedName>
        <fullName evidence="2">IS1380 family transposase</fullName>
    </submittedName>
</protein>
<gene>
    <name evidence="2" type="ORF">ITP53_47130</name>
</gene>
<dbReference type="Proteomes" id="UP000605361">
    <property type="component" value="Unassembled WGS sequence"/>
</dbReference>
<keyword evidence="3" id="KW-1185">Reference proteome</keyword>
<dbReference type="RefSeq" id="WP_195901999.1">
    <property type="nucleotide sequence ID" value="NZ_JADOGI010000257.1"/>
</dbReference>
<dbReference type="EMBL" id="JADOGI010000257">
    <property type="protein sequence ID" value="MBF8193121.1"/>
    <property type="molecule type" value="Genomic_DNA"/>
</dbReference>
<evidence type="ECO:0000259" key="1">
    <source>
        <dbReference type="Pfam" id="PF13701"/>
    </source>
</evidence>
<evidence type="ECO:0000313" key="3">
    <source>
        <dbReference type="Proteomes" id="UP000605361"/>
    </source>
</evidence>
<dbReference type="InterPro" id="IPR047960">
    <property type="entry name" value="Transpos_IS1380"/>
</dbReference>
<comment type="caution">
    <text evidence="2">The sequence shown here is derived from an EMBL/GenBank/DDBJ whole genome shotgun (WGS) entry which is preliminary data.</text>
</comment>
<feature type="domain" description="Transposase DDE" evidence="1">
    <location>
        <begin position="13"/>
        <end position="468"/>
    </location>
</feature>
<dbReference type="InterPro" id="IPR025668">
    <property type="entry name" value="Tnp_DDE_dom"/>
</dbReference>
<dbReference type="Pfam" id="PF13701">
    <property type="entry name" value="DDE_Tnp_1_4"/>
    <property type="match status" value="1"/>
</dbReference>
<evidence type="ECO:0000313" key="2">
    <source>
        <dbReference type="EMBL" id="MBF8193121.1"/>
    </source>
</evidence>
<accession>A0A931AI66</accession>
<dbReference type="NCBIfam" id="NF033539">
    <property type="entry name" value="transpos_IS1380"/>
    <property type="match status" value="1"/>
</dbReference>
<dbReference type="AlphaFoldDB" id="A0A931AI66"/>
<organism evidence="2 3">
    <name type="scientific">Nonomuraea cypriaca</name>
    <dbReference type="NCBI Taxonomy" id="1187855"/>
    <lineage>
        <taxon>Bacteria</taxon>
        <taxon>Bacillati</taxon>
        <taxon>Actinomycetota</taxon>
        <taxon>Actinomycetes</taxon>
        <taxon>Streptosporangiales</taxon>
        <taxon>Streptosporangiaceae</taxon>
        <taxon>Nonomuraea</taxon>
    </lineage>
</organism>
<reference evidence="2" key="1">
    <citation type="submission" date="2020-11" db="EMBL/GenBank/DDBJ databases">
        <title>Whole-genome analyses of Nonomuraea sp. K274.</title>
        <authorList>
            <person name="Veyisoglu A."/>
        </authorList>
    </citation>
    <scope>NUCLEOTIDE SEQUENCE</scope>
    <source>
        <strain evidence="2">K274</strain>
    </source>
</reference>
<name>A0A931AI66_9ACTN</name>